<sequence length="229" mass="25610">MDLEFRQEVKKVRTEEPPSRVLHLRGLPADLSEKEVAQFGVPFGLLQSMLLTKNGNAFLEFQSQTSASKMLEYYNTYNPPVIRGLGLLGVQYSKYTELNTTVSASAMESVLSANRLYATLSASETSRCVLLVHIEQAPTVPLGYMHFYKIFRPFGEILKIVTFKASNVPQALIEFADPTFADVAKLVCLFSLQCVLSVLLITIQSSLMGFHGTCFVSRLNWPPKSFVRN</sequence>
<name>A0A3P7LP23_DIBLA</name>
<reference evidence="3 4" key="1">
    <citation type="submission" date="2018-11" db="EMBL/GenBank/DDBJ databases">
        <authorList>
            <consortium name="Pathogen Informatics"/>
        </authorList>
    </citation>
    <scope>NUCLEOTIDE SEQUENCE [LARGE SCALE GENOMIC DNA]</scope>
</reference>
<proteinExistence type="predicted"/>
<dbReference type="InterPro" id="IPR035979">
    <property type="entry name" value="RBD_domain_sf"/>
</dbReference>
<dbReference type="EMBL" id="UYRU01056276">
    <property type="protein sequence ID" value="VDN13397.1"/>
    <property type="molecule type" value="Genomic_DNA"/>
</dbReference>
<dbReference type="AlphaFoldDB" id="A0A3P7LP23"/>
<dbReference type="OrthoDB" id="6252930at2759"/>
<dbReference type="Proteomes" id="UP000281553">
    <property type="component" value="Unassembled WGS sequence"/>
</dbReference>
<dbReference type="InterPro" id="IPR012677">
    <property type="entry name" value="Nucleotide-bd_a/b_plait_sf"/>
</dbReference>
<dbReference type="SUPFAM" id="SSF54928">
    <property type="entry name" value="RNA-binding domain, RBD"/>
    <property type="match status" value="2"/>
</dbReference>
<feature type="domain" description="RRM" evidence="2">
    <location>
        <begin position="20"/>
        <end position="95"/>
    </location>
</feature>
<evidence type="ECO:0000256" key="1">
    <source>
        <dbReference type="PROSITE-ProRule" id="PRU00176"/>
    </source>
</evidence>
<dbReference type="InterPro" id="IPR000504">
    <property type="entry name" value="RRM_dom"/>
</dbReference>
<organism evidence="3 4">
    <name type="scientific">Dibothriocephalus latus</name>
    <name type="common">Fish tapeworm</name>
    <name type="synonym">Diphyllobothrium latum</name>
    <dbReference type="NCBI Taxonomy" id="60516"/>
    <lineage>
        <taxon>Eukaryota</taxon>
        <taxon>Metazoa</taxon>
        <taxon>Spiralia</taxon>
        <taxon>Lophotrochozoa</taxon>
        <taxon>Platyhelminthes</taxon>
        <taxon>Cestoda</taxon>
        <taxon>Eucestoda</taxon>
        <taxon>Diphyllobothriidea</taxon>
        <taxon>Diphyllobothriidae</taxon>
        <taxon>Dibothriocephalus</taxon>
    </lineage>
</organism>
<keyword evidence="4" id="KW-1185">Reference proteome</keyword>
<evidence type="ECO:0000313" key="3">
    <source>
        <dbReference type="EMBL" id="VDN13397.1"/>
    </source>
</evidence>
<evidence type="ECO:0000313" key="4">
    <source>
        <dbReference type="Proteomes" id="UP000281553"/>
    </source>
</evidence>
<evidence type="ECO:0000259" key="2">
    <source>
        <dbReference type="PROSITE" id="PS50102"/>
    </source>
</evidence>
<protein>
    <recommendedName>
        <fullName evidence="2">RRM domain-containing protein</fullName>
    </recommendedName>
</protein>
<dbReference type="PANTHER" id="PTHR15592">
    <property type="entry name" value="MATRIN 3/NUCLEAR PROTEIN 220-RELATED"/>
    <property type="match status" value="1"/>
</dbReference>
<keyword evidence="1" id="KW-0694">RNA-binding</keyword>
<dbReference type="GO" id="GO:0003723">
    <property type="term" value="F:RNA binding"/>
    <property type="evidence" value="ECO:0007669"/>
    <property type="project" value="UniProtKB-UniRule"/>
</dbReference>
<dbReference type="Gene3D" id="3.30.70.330">
    <property type="match status" value="2"/>
</dbReference>
<dbReference type="PROSITE" id="PS50102">
    <property type="entry name" value="RRM"/>
    <property type="match status" value="1"/>
</dbReference>
<accession>A0A3P7LP23</accession>
<gene>
    <name evidence="3" type="ORF">DILT_LOCUS9228</name>
</gene>